<evidence type="ECO:0000259" key="2">
    <source>
        <dbReference type="PROSITE" id="PS50076"/>
    </source>
</evidence>
<dbReference type="Pfam" id="PF00226">
    <property type="entry name" value="DnaJ"/>
    <property type="match status" value="1"/>
</dbReference>
<dbReference type="InterPro" id="IPR011990">
    <property type="entry name" value="TPR-like_helical_dom_sf"/>
</dbReference>
<organism evidence="3 4">
    <name type="scientific">Leishmania enriettii</name>
    <dbReference type="NCBI Taxonomy" id="5663"/>
    <lineage>
        <taxon>Eukaryota</taxon>
        <taxon>Discoba</taxon>
        <taxon>Euglenozoa</taxon>
        <taxon>Kinetoplastea</taxon>
        <taxon>Metakinetoplastina</taxon>
        <taxon>Trypanosomatida</taxon>
        <taxon>Trypanosomatidae</taxon>
        <taxon>Leishmaniinae</taxon>
        <taxon>Leishmania</taxon>
    </lineage>
</organism>
<name>A0A836GB49_LEIEN</name>
<dbReference type="InterPro" id="IPR036869">
    <property type="entry name" value="J_dom_sf"/>
</dbReference>
<keyword evidence="4" id="KW-1185">Reference proteome</keyword>
<sequence length="689" mass="75689">MHRTTRGAPRPAHVRTSALASISAAVTLAPIRCVSRTCQRFASSEVKLPELRTPATIRRGGDVNNSPVTLNSSTVLEDSRSAVRKKFCEVQLSSAEDRQCPPSSLEPIDSPASRPALGKSNTDDKSAKRALQETEAQNMMGPHLSYRSALESLLARQQYVDVYFVVSSLLLDGDGAMKVDAEDERRRLNLLSYRCLCSHALLRFKECCEDGVAAVSLHGHLQGGNSSSSLGGSDEALHSRVARALLDALVMRELYDDAMELLRRLPRLRDEESVLAPNEVPDTPLPLLAARSAISSLASFRQSVAARRWGEAAQIIDSSAVARSWVQATPLCAMFAFALLEQDDPKAARGLLLPYLASLPEPPSWEELSTAPAEHAQLWADFSSHYVFSTTLLAKASFMSGSAYLNIAAALLQRVLRLCPSYASARCFAEFVLSYEAQQKRIDAAMSASDYPTVLSVTDKMLRMPEVTRLVHAELFLARAEALWMERQPLEVVREATRCVQCDPQCALAFRLRADAFHMMNRNAEAAADRAAAQFLRARVDAIFDELRAQRSRYETAQMEADAKRHSIPLFTSFPSASAPLRSSPTKSFCRGRNRSNPDGARGGKGGVLAASLRTHYDVLGVSSDATEAEIRRRYRQLTLKCHPDRLVGATESERQAALEAFQLLGNAYTVLSDTQLRATYDAALRALL</sequence>
<dbReference type="AlphaFoldDB" id="A0A836GB49"/>
<feature type="region of interest" description="Disordered" evidence="1">
    <location>
        <begin position="582"/>
        <end position="605"/>
    </location>
</feature>
<evidence type="ECO:0000313" key="3">
    <source>
        <dbReference type="EMBL" id="KAG5468849.1"/>
    </source>
</evidence>
<dbReference type="KEGG" id="lenr:94168963"/>
<dbReference type="InterPro" id="IPR001623">
    <property type="entry name" value="DnaJ_domain"/>
</dbReference>
<dbReference type="FunFam" id="1.10.287.110:FF:000190">
    <property type="entry name" value="DnaJ domain containing protein, putative"/>
    <property type="match status" value="1"/>
</dbReference>
<dbReference type="SUPFAM" id="SSF46565">
    <property type="entry name" value="Chaperone J-domain"/>
    <property type="match status" value="1"/>
</dbReference>
<dbReference type="Gene3D" id="1.25.40.10">
    <property type="entry name" value="Tetratricopeptide repeat domain"/>
    <property type="match status" value="1"/>
</dbReference>
<proteinExistence type="predicted"/>
<dbReference type="Gene3D" id="1.10.287.110">
    <property type="entry name" value="DnaJ domain"/>
    <property type="match status" value="1"/>
</dbReference>
<accession>A0A836GB49</accession>
<dbReference type="SUPFAM" id="SSF48452">
    <property type="entry name" value="TPR-like"/>
    <property type="match status" value="1"/>
</dbReference>
<gene>
    <name evidence="3" type="ORF">CUR178_01685</name>
</gene>
<protein>
    <recommendedName>
        <fullName evidence="2">J domain-containing protein</fullName>
    </recommendedName>
</protein>
<dbReference type="CDD" id="cd06257">
    <property type="entry name" value="DnaJ"/>
    <property type="match status" value="1"/>
</dbReference>
<dbReference type="OrthoDB" id="10250354at2759"/>
<dbReference type="RefSeq" id="XP_067689556.1">
    <property type="nucleotide sequence ID" value="XM_067833453.1"/>
</dbReference>
<dbReference type="GeneID" id="94168963"/>
<dbReference type="PRINTS" id="PR00625">
    <property type="entry name" value="JDOMAIN"/>
</dbReference>
<feature type="region of interest" description="Disordered" evidence="1">
    <location>
        <begin position="97"/>
        <end position="129"/>
    </location>
</feature>
<dbReference type="Proteomes" id="UP000674179">
    <property type="component" value="Chromosome 34"/>
</dbReference>
<dbReference type="PROSITE" id="PS50076">
    <property type="entry name" value="DNAJ_2"/>
    <property type="match status" value="1"/>
</dbReference>
<dbReference type="SMART" id="SM00271">
    <property type="entry name" value="DnaJ"/>
    <property type="match status" value="1"/>
</dbReference>
<dbReference type="EMBL" id="JAFHKP010000034">
    <property type="protein sequence ID" value="KAG5468849.1"/>
    <property type="molecule type" value="Genomic_DNA"/>
</dbReference>
<reference evidence="3 4" key="1">
    <citation type="submission" date="2021-02" db="EMBL/GenBank/DDBJ databases">
        <title>Leishmania (Mundinia) enrietti genome sequencing and assembly.</title>
        <authorList>
            <person name="Almutairi H."/>
            <person name="Gatherer D."/>
        </authorList>
    </citation>
    <scope>NUCLEOTIDE SEQUENCE [LARGE SCALE GENOMIC DNA]</scope>
    <source>
        <strain evidence="3">CUR178</strain>
    </source>
</reference>
<dbReference type="PANTHER" id="PTHR24074">
    <property type="entry name" value="CO-CHAPERONE PROTEIN DJLA"/>
    <property type="match status" value="1"/>
</dbReference>
<feature type="domain" description="J" evidence="2">
    <location>
        <begin position="615"/>
        <end position="685"/>
    </location>
</feature>
<comment type="caution">
    <text evidence="3">The sequence shown here is derived from an EMBL/GenBank/DDBJ whole genome shotgun (WGS) entry which is preliminary data.</text>
</comment>
<evidence type="ECO:0000313" key="4">
    <source>
        <dbReference type="Proteomes" id="UP000674179"/>
    </source>
</evidence>
<dbReference type="InterPro" id="IPR050817">
    <property type="entry name" value="DjlA_DnaK_co-chaperone"/>
</dbReference>
<evidence type="ECO:0000256" key="1">
    <source>
        <dbReference type="SAM" id="MobiDB-lite"/>
    </source>
</evidence>